<dbReference type="NCBIfam" id="TIGR00756">
    <property type="entry name" value="PPR"/>
    <property type="match status" value="1"/>
</dbReference>
<protein>
    <recommendedName>
        <fullName evidence="4">Pentatricopeptide repeat-containing protein</fullName>
    </recommendedName>
</protein>
<dbReference type="InterPro" id="IPR011990">
    <property type="entry name" value="TPR-like_helical_dom_sf"/>
</dbReference>
<proteinExistence type="predicted"/>
<sequence length="103" mass="11595">MLHHPTSHNHYTFTYALKVCSLLHSPHKGQEIQAHVIKSGHISDTFTQNSLLHIYLIQSDIVSSIHIFDSIPIPDVVSWTSMISGLSKCGFVEEAIVKLCPWM</sequence>
<dbReference type="PANTHER" id="PTHR47926:SF342">
    <property type="entry name" value="TETRATRICOPEPTIDE-LIKE HELICAL DOMAIN-CONTAINING PROTEIN-RELATED"/>
    <property type="match status" value="1"/>
</dbReference>
<dbReference type="PANTHER" id="PTHR47926">
    <property type="entry name" value="PENTATRICOPEPTIDE REPEAT-CONTAINING PROTEIN"/>
    <property type="match status" value="1"/>
</dbReference>
<evidence type="ECO:0000256" key="1">
    <source>
        <dbReference type="ARBA" id="ARBA00022737"/>
    </source>
</evidence>
<organism evidence="2 3">
    <name type="scientific">Rubus argutus</name>
    <name type="common">Southern blackberry</name>
    <dbReference type="NCBI Taxonomy" id="59490"/>
    <lineage>
        <taxon>Eukaryota</taxon>
        <taxon>Viridiplantae</taxon>
        <taxon>Streptophyta</taxon>
        <taxon>Embryophyta</taxon>
        <taxon>Tracheophyta</taxon>
        <taxon>Spermatophyta</taxon>
        <taxon>Magnoliopsida</taxon>
        <taxon>eudicotyledons</taxon>
        <taxon>Gunneridae</taxon>
        <taxon>Pentapetalae</taxon>
        <taxon>rosids</taxon>
        <taxon>fabids</taxon>
        <taxon>Rosales</taxon>
        <taxon>Rosaceae</taxon>
        <taxon>Rosoideae</taxon>
        <taxon>Rosoideae incertae sedis</taxon>
        <taxon>Rubus</taxon>
    </lineage>
</organism>
<dbReference type="Pfam" id="PF01535">
    <property type="entry name" value="PPR"/>
    <property type="match status" value="1"/>
</dbReference>
<dbReference type="GO" id="GO:0009451">
    <property type="term" value="P:RNA modification"/>
    <property type="evidence" value="ECO:0007669"/>
    <property type="project" value="InterPro"/>
</dbReference>
<dbReference type="AlphaFoldDB" id="A0AAW1X0Y3"/>
<gene>
    <name evidence="2" type="ORF">M0R45_027121</name>
</gene>
<name>A0AAW1X0Y3_RUBAR</name>
<evidence type="ECO:0008006" key="4">
    <source>
        <dbReference type="Google" id="ProtNLM"/>
    </source>
</evidence>
<reference evidence="2 3" key="1">
    <citation type="journal article" date="2023" name="G3 (Bethesda)">
        <title>A chromosome-length genome assembly and annotation of blackberry (Rubus argutus, cv. 'Hillquist').</title>
        <authorList>
            <person name="Bruna T."/>
            <person name="Aryal R."/>
            <person name="Dudchenko O."/>
            <person name="Sargent D.J."/>
            <person name="Mead D."/>
            <person name="Buti M."/>
            <person name="Cavallini A."/>
            <person name="Hytonen T."/>
            <person name="Andres J."/>
            <person name="Pham M."/>
            <person name="Weisz D."/>
            <person name="Mascagni F."/>
            <person name="Usai G."/>
            <person name="Natali L."/>
            <person name="Bassil N."/>
            <person name="Fernandez G.E."/>
            <person name="Lomsadze A."/>
            <person name="Armour M."/>
            <person name="Olukolu B."/>
            <person name="Poorten T."/>
            <person name="Britton C."/>
            <person name="Davik J."/>
            <person name="Ashrafi H."/>
            <person name="Aiden E.L."/>
            <person name="Borodovsky M."/>
            <person name="Worthington M."/>
        </authorList>
    </citation>
    <scope>NUCLEOTIDE SEQUENCE [LARGE SCALE GENOMIC DNA]</scope>
    <source>
        <strain evidence="2">PI 553951</strain>
    </source>
</reference>
<keyword evidence="3" id="KW-1185">Reference proteome</keyword>
<evidence type="ECO:0000313" key="3">
    <source>
        <dbReference type="Proteomes" id="UP001457282"/>
    </source>
</evidence>
<dbReference type="InterPro" id="IPR002885">
    <property type="entry name" value="PPR_rpt"/>
</dbReference>
<dbReference type="Proteomes" id="UP001457282">
    <property type="component" value="Unassembled WGS sequence"/>
</dbReference>
<comment type="caution">
    <text evidence="2">The sequence shown here is derived from an EMBL/GenBank/DDBJ whole genome shotgun (WGS) entry which is preliminary data.</text>
</comment>
<accession>A0AAW1X0Y3</accession>
<dbReference type="InterPro" id="IPR046960">
    <property type="entry name" value="PPR_At4g14850-like_plant"/>
</dbReference>
<keyword evidence="1" id="KW-0677">Repeat</keyword>
<dbReference type="EMBL" id="JBEDUW010000005">
    <property type="protein sequence ID" value="KAK9930064.1"/>
    <property type="molecule type" value="Genomic_DNA"/>
</dbReference>
<dbReference type="Gene3D" id="1.25.40.10">
    <property type="entry name" value="Tetratricopeptide repeat domain"/>
    <property type="match status" value="1"/>
</dbReference>
<evidence type="ECO:0000313" key="2">
    <source>
        <dbReference type="EMBL" id="KAK9930064.1"/>
    </source>
</evidence>
<dbReference type="GO" id="GO:0003723">
    <property type="term" value="F:RNA binding"/>
    <property type="evidence" value="ECO:0007669"/>
    <property type="project" value="InterPro"/>
</dbReference>